<comment type="caution">
    <text evidence="1">The sequence shown here is derived from an EMBL/GenBank/DDBJ whole genome shotgun (WGS) entry which is preliminary data.</text>
</comment>
<accession>A0ACC2WLF2</accession>
<reference evidence="1" key="1">
    <citation type="submission" date="2023-04" db="EMBL/GenBank/DDBJ databases">
        <title>Draft Genome sequencing of Naganishia species isolated from polar environments using Oxford Nanopore Technology.</title>
        <authorList>
            <person name="Leo P."/>
            <person name="Venkateswaran K."/>
        </authorList>
    </citation>
    <scope>NUCLEOTIDE SEQUENCE</scope>
    <source>
        <strain evidence="1">MNA-CCFEE 5261</strain>
    </source>
</reference>
<gene>
    <name evidence="1" type="ORF">QFC19_000571</name>
</gene>
<evidence type="ECO:0000313" key="2">
    <source>
        <dbReference type="Proteomes" id="UP001241377"/>
    </source>
</evidence>
<sequence length="489" mass="52330">MTPLWGRVTDIVGRKYILYPGIVVFAVGSALCGASQSMNMLIASRALQGIGGGAIMSLTQIIIGDIVPLAKRGIYNSFFGAVWGISSCVGPVLGGILAQHGNNWRWCFFLNLPTAGIALAALYFSLNLNPTRKNTWATLARTFDFLGLALIMSGCACLVVGFSFASDHGWGDKATVALLVVGGVLFVSSLVNFLFTKRNAIIPPRVLKTRTTVFLMLASLLQAIRHSTEEAHTLRAPLSTVVAGQINSRLRIVRPVLWVGYAIAILGYGLAIKYVAYGQSIGSQMVILIIAGLGVGLSLAVPLIMIQAAMPLKEMAASTSSWLLTRSLGGTLGIAVFQSVISSGLQSRFPKLEGYGTLFGIPRDLAGYHKIHDLPQGPIRDGAVRAFSHSLRLCYIIWTPMFAAALLLALFTKHYTLNRLPGQATKPTAQTDVEKGAIGDVEETDDSEVMDNSIDRSKSVASQKEQLANLEAGVVPTQPELTLKPGMNV</sequence>
<proteinExistence type="predicted"/>
<dbReference type="EMBL" id="JASBWR010000004">
    <property type="protein sequence ID" value="KAJ9112554.1"/>
    <property type="molecule type" value="Genomic_DNA"/>
</dbReference>
<organism evidence="1 2">
    <name type="scientific">Naganishia cerealis</name>
    <dbReference type="NCBI Taxonomy" id="610337"/>
    <lineage>
        <taxon>Eukaryota</taxon>
        <taxon>Fungi</taxon>
        <taxon>Dikarya</taxon>
        <taxon>Basidiomycota</taxon>
        <taxon>Agaricomycotina</taxon>
        <taxon>Tremellomycetes</taxon>
        <taxon>Filobasidiales</taxon>
        <taxon>Filobasidiaceae</taxon>
        <taxon>Naganishia</taxon>
    </lineage>
</organism>
<protein>
    <submittedName>
        <fullName evidence="1">Uncharacterized protein</fullName>
    </submittedName>
</protein>
<keyword evidence="2" id="KW-1185">Reference proteome</keyword>
<dbReference type="Proteomes" id="UP001241377">
    <property type="component" value="Unassembled WGS sequence"/>
</dbReference>
<name>A0ACC2WLF2_9TREE</name>
<evidence type="ECO:0000313" key="1">
    <source>
        <dbReference type="EMBL" id="KAJ9112554.1"/>
    </source>
</evidence>